<accession>A0AAW0DKR0</accession>
<name>A0AAW0DKR0_9AGAR</name>
<gene>
    <name evidence="1" type="ORF">VNI00_003948</name>
</gene>
<comment type="caution">
    <text evidence="1">The sequence shown here is derived from an EMBL/GenBank/DDBJ whole genome shotgun (WGS) entry which is preliminary data.</text>
</comment>
<dbReference type="AlphaFoldDB" id="A0AAW0DKR0"/>
<sequence>MGQNWTIIDLDNRQSHFCGKLLEWIDNPPSDVIFSLKRFMLPPPDPFADGKPAVPVKDASHRRDPRLKYIRTIPSIGSHYATIMDLSPEILTAVFKLLNFDNAILNVGLATESSQWALLLICFQLQSILKKQRRRKIASRTKIGMSDCIVIRLFFTPPTSLPTYIYYLESAEVEPVKDWTMPHSRLKPTYVLRNLSTKEYTYADNGRFGSIAHRLLIRTFWSAYADVDDDALSKKFARGKWAGDRFDVVLEEQLKYVFGKHGTVVEEDGWRDVTEEMGEELDMFYDAVHRK</sequence>
<proteinExistence type="predicted"/>
<dbReference type="Proteomes" id="UP001383192">
    <property type="component" value="Unassembled WGS sequence"/>
</dbReference>
<reference evidence="1 2" key="1">
    <citation type="submission" date="2024-01" db="EMBL/GenBank/DDBJ databases">
        <title>A draft genome for a cacao thread blight-causing isolate of Paramarasmius palmivorus.</title>
        <authorList>
            <person name="Baruah I.K."/>
            <person name="Bukari Y."/>
            <person name="Amoako-Attah I."/>
            <person name="Meinhardt L.W."/>
            <person name="Bailey B.A."/>
            <person name="Cohen S.P."/>
        </authorList>
    </citation>
    <scope>NUCLEOTIDE SEQUENCE [LARGE SCALE GENOMIC DNA]</scope>
    <source>
        <strain evidence="1 2">GH-12</strain>
    </source>
</reference>
<evidence type="ECO:0000313" key="1">
    <source>
        <dbReference type="EMBL" id="KAK7053322.1"/>
    </source>
</evidence>
<keyword evidence="2" id="KW-1185">Reference proteome</keyword>
<evidence type="ECO:0000313" key="2">
    <source>
        <dbReference type="Proteomes" id="UP001383192"/>
    </source>
</evidence>
<dbReference type="EMBL" id="JAYKXP010000010">
    <property type="protein sequence ID" value="KAK7053322.1"/>
    <property type="molecule type" value="Genomic_DNA"/>
</dbReference>
<protein>
    <submittedName>
        <fullName evidence="1">Uncharacterized protein</fullName>
    </submittedName>
</protein>
<organism evidence="1 2">
    <name type="scientific">Paramarasmius palmivorus</name>
    <dbReference type="NCBI Taxonomy" id="297713"/>
    <lineage>
        <taxon>Eukaryota</taxon>
        <taxon>Fungi</taxon>
        <taxon>Dikarya</taxon>
        <taxon>Basidiomycota</taxon>
        <taxon>Agaricomycotina</taxon>
        <taxon>Agaricomycetes</taxon>
        <taxon>Agaricomycetidae</taxon>
        <taxon>Agaricales</taxon>
        <taxon>Marasmiineae</taxon>
        <taxon>Marasmiaceae</taxon>
        <taxon>Paramarasmius</taxon>
    </lineage>
</organism>